<comment type="similarity">
    <text evidence="1">Belongs to the class I-like SAM-binding methyltransferase superfamily. TRM5/TYW2 family.</text>
</comment>
<feature type="domain" description="SAM-dependent methyltransferase TRM5/TYW2-type" evidence="13">
    <location>
        <begin position="157"/>
        <end position="431"/>
    </location>
</feature>
<dbReference type="EC" id="2.1.1.228" evidence="11"/>
<evidence type="ECO:0000256" key="12">
    <source>
        <dbReference type="SAM" id="MobiDB-lite"/>
    </source>
</evidence>
<name>A0A8J2HRH9_COTCN</name>
<dbReference type="GO" id="GO:0042254">
    <property type="term" value="P:ribosome biogenesis"/>
    <property type="evidence" value="ECO:0007669"/>
    <property type="project" value="InterPro"/>
</dbReference>
<feature type="region of interest" description="Disordered" evidence="12">
    <location>
        <begin position="505"/>
        <end position="525"/>
    </location>
</feature>
<evidence type="ECO:0000259" key="13">
    <source>
        <dbReference type="PROSITE" id="PS51684"/>
    </source>
</evidence>
<feature type="binding site" evidence="11">
    <location>
        <position position="246"/>
    </location>
    <ligand>
        <name>S-adenosyl-L-methionine</name>
        <dbReference type="ChEBI" id="CHEBI:59789"/>
    </ligand>
</feature>
<keyword evidence="8 11" id="KW-0539">Nucleus</keyword>
<dbReference type="InterPro" id="IPR030382">
    <property type="entry name" value="MeTrfase_TRM5/TYW2"/>
</dbReference>
<dbReference type="InterPro" id="IPR029063">
    <property type="entry name" value="SAM-dependent_MTases_sf"/>
</dbReference>
<dbReference type="Proteomes" id="UP000786811">
    <property type="component" value="Unassembled WGS sequence"/>
</dbReference>
<keyword evidence="3 11" id="KW-0489">Methyltransferase</keyword>
<keyword evidence="15" id="KW-1185">Reference proteome</keyword>
<sequence>MATRLIKYLSRILNFNNTLKIMNENTKMDNLLAPPDSVLGMKNLNRELFNKTIEIPCLILDVSTNYYNTVMGVVKKYFLKLKKFKSFTQDNENLTIYLDPRKVKKLDDIEESDRNKLNTISKLKFDKTQIKLNYHNWHADQLFRVILPNDIEIPTSYTKVGHILHLNLRDNQLPYKQIIGEIYLDTIPQTKTVVNKISNIETEFRNFNMEILAGDKNTETTVKENNCQFTFDFAKVYWNSRLSTEHTNLLKFMNKNDVLYDVFAGVGPFSIPAARKGVQVLANDLNPESFRWLQYNATANKAKKIISFNRDGRDFLRNEVKKHLLERRSRNQDGSEHIAMNLPAIAIEFCDVFRDWMDDNEIKLMSNKYPLIHLYCFVRVSKIDDPKPVAQALVEETLGTKLTPESLKIIHHVRNVAPNKEMMRVSFYLTKEMIKSEEPIVMGKNKKISKTKNVFKVNTKRTSKAKNQLNKNIGNKNQRKTLKKNIDKIQEIDKQLIDVRTRINSQSKPKEKTLAAPKKSVSKPQVQTSSAIDTLEQLNRCIYGLCVGASCIWC</sequence>
<dbReference type="GO" id="GO:0002939">
    <property type="term" value="P:tRNA N1-guanine methylation"/>
    <property type="evidence" value="ECO:0007669"/>
    <property type="project" value="TreeGrafter"/>
</dbReference>
<dbReference type="Gene3D" id="3.30.300.110">
    <property type="entry name" value="Met-10+ protein-like domains"/>
    <property type="match status" value="1"/>
</dbReference>
<dbReference type="PROSITE" id="PS51684">
    <property type="entry name" value="SAM_MT_TRM5_TYW2"/>
    <property type="match status" value="1"/>
</dbReference>
<accession>A0A8J2HRH9</accession>
<dbReference type="GO" id="GO:0005759">
    <property type="term" value="C:mitochondrial matrix"/>
    <property type="evidence" value="ECO:0007669"/>
    <property type="project" value="UniProtKB-SubCell"/>
</dbReference>
<dbReference type="InterPro" id="IPR056744">
    <property type="entry name" value="TRM5/TYW2-like_N"/>
</dbReference>
<keyword evidence="6 11" id="KW-0819">tRNA processing</keyword>
<comment type="similarity">
    <text evidence="11">Belongs to the TRM5 / TYW2 family.</text>
</comment>
<organism evidence="14 15">
    <name type="scientific">Cotesia congregata</name>
    <name type="common">Parasitoid wasp</name>
    <name type="synonym">Apanteles congregatus</name>
    <dbReference type="NCBI Taxonomy" id="51543"/>
    <lineage>
        <taxon>Eukaryota</taxon>
        <taxon>Metazoa</taxon>
        <taxon>Ecdysozoa</taxon>
        <taxon>Arthropoda</taxon>
        <taxon>Hexapoda</taxon>
        <taxon>Insecta</taxon>
        <taxon>Pterygota</taxon>
        <taxon>Neoptera</taxon>
        <taxon>Endopterygota</taxon>
        <taxon>Hymenoptera</taxon>
        <taxon>Apocrita</taxon>
        <taxon>Ichneumonoidea</taxon>
        <taxon>Braconidae</taxon>
        <taxon>Microgastrinae</taxon>
        <taxon>Cotesia</taxon>
    </lineage>
</organism>
<feature type="binding site" evidence="11">
    <location>
        <position position="341"/>
    </location>
    <ligand>
        <name>S-adenosyl-L-methionine</name>
        <dbReference type="ChEBI" id="CHEBI:59789"/>
    </ligand>
</feature>
<protein>
    <recommendedName>
        <fullName evidence="11">tRNA (guanine(37)-N1)-methyltransferase</fullName>
        <ecNumber evidence="11">2.1.1.228</ecNumber>
    </recommendedName>
    <alternativeName>
        <fullName evidence="11">M1G-methyltransferase</fullName>
    </alternativeName>
    <alternativeName>
        <fullName evidence="11">tRNA [GM37] methyltransferase</fullName>
    </alternativeName>
    <alternativeName>
        <fullName evidence="11">tRNA methyltransferase 5 homolog</fullName>
    </alternativeName>
</protein>
<gene>
    <name evidence="14" type="ORF">HICCMSTLAB_LOCUS13047</name>
</gene>
<dbReference type="SUPFAM" id="SSF53335">
    <property type="entry name" value="S-adenosyl-L-methionine-dependent methyltransferases"/>
    <property type="match status" value="1"/>
</dbReference>
<evidence type="ECO:0000256" key="5">
    <source>
        <dbReference type="ARBA" id="ARBA00022691"/>
    </source>
</evidence>
<dbReference type="GO" id="GO:0052906">
    <property type="term" value="F:tRNA (guanine(37)-N1)-methyltransferase activity"/>
    <property type="evidence" value="ECO:0007669"/>
    <property type="project" value="UniProtKB-UniRule"/>
</dbReference>
<dbReference type="HAMAP" id="MF_03152">
    <property type="entry name" value="TRM5"/>
    <property type="match status" value="1"/>
</dbReference>
<keyword evidence="2 11" id="KW-0963">Cytoplasm</keyword>
<evidence type="ECO:0000313" key="14">
    <source>
        <dbReference type="EMBL" id="CAG5108057.1"/>
    </source>
</evidence>
<keyword evidence="4 11" id="KW-0808">Transferase</keyword>
<dbReference type="PANTHER" id="PTHR23245">
    <property type="entry name" value="TRNA METHYLTRANSFERASE"/>
    <property type="match status" value="1"/>
</dbReference>
<evidence type="ECO:0000256" key="8">
    <source>
        <dbReference type="ARBA" id="ARBA00023242"/>
    </source>
</evidence>
<dbReference type="CDD" id="cd02440">
    <property type="entry name" value="AdoMet_MTases"/>
    <property type="match status" value="1"/>
</dbReference>
<dbReference type="PANTHER" id="PTHR23245:SF36">
    <property type="entry name" value="TRNA (GUANINE(37)-N1)-METHYLTRANSFERASE"/>
    <property type="match status" value="1"/>
</dbReference>
<dbReference type="Pfam" id="PF02475">
    <property type="entry name" value="TRM5-TYW2_MTfase"/>
    <property type="match status" value="1"/>
</dbReference>
<dbReference type="InterPro" id="IPR056743">
    <property type="entry name" value="TRM5-TYW2-like_MTfase"/>
</dbReference>
<dbReference type="GO" id="GO:0005634">
    <property type="term" value="C:nucleus"/>
    <property type="evidence" value="ECO:0007669"/>
    <property type="project" value="UniProtKB-SubCell"/>
</dbReference>
<dbReference type="FunFam" id="3.30.300.110:FF:000001">
    <property type="entry name" value="tRNA (guanine(37)-N1)-methyltransferase"/>
    <property type="match status" value="1"/>
</dbReference>
<comment type="caution">
    <text evidence="14">The sequence shown here is derived from an EMBL/GenBank/DDBJ whole genome shotgun (WGS) entry which is preliminary data.</text>
</comment>
<reference evidence="14" key="1">
    <citation type="submission" date="2021-04" db="EMBL/GenBank/DDBJ databases">
        <authorList>
            <person name="Chebbi M.A.C M."/>
        </authorList>
    </citation>
    <scope>NUCLEOTIDE SEQUENCE</scope>
</reference>
<comment type="function">
    <text evidence="9">Involved in mitochondrial tRNA methylation. Specifically methylates the N1 position of guanosine-37 in various tRNAs. Methylation is not dependent on the nature of the nucleoside 5' of the target nucleoside. This is the first step in the biosynthesis of wybutosine (yW), a modified base adjacent to the anticodon of tRNAs and required for accurate decoding.</text>
</comment>
<dbReference type="GO" id="GO:0070901">
    <property type="term" value="P:mitochondrial tRNA methylation"/>
    <property type="evidence" value="ECO:0007669"/>
    <property type="project" value="TreeGrafter"/>
</dbReference>
<evidence type="ECO:0000256" key="11">
    <source>
        <dbReference type="HAMAP-Rule" id="MF_03152"/>
    </source>
</evidence>
<evidence type="ECO:0000256" key="1">
    <source>
        <dbReference type="ARBA" id="ARBA00009775"/>
    </source>
</evidence>
<dbReference type="EMBL" id="CAJNRD030001124">
    <property type="protein sequence ID" value="CAG5108057.1"/>
    <property type="molecule type" value="Genomic_DNA"/>
</dbReference>
<dbReference type="InterPro" id="IPR031389">
    <property type="entry name" value="RBIS"/>
</dbReference>
<keyword evidence="5 11" id="KW-0949">S-adenosyl-L-methionine</keyword>
<proteinExistence type="inferred from homology"/>
<dbReference type="InterPro" id="IPR025792">
    <property type="entry name" value="tRNA_Gua_MeTrfase_euk"/>
</dbReference>
<evidence type="ECO:0000256" key="6">
    <source>
        <dbReference type="ARBA" id="ARBA00022694"/>
    </source>
</evidence>
<dbReference type="Gene3D" id="3.40.50.150">
    <property type="entry name" value="Vaccinia Virus protein VP39"/>
    <property type="match status" value="1"/>
</dbReference>
<keyword evidence="7 11" id="KW-0496">Mitochondrion</keyword>
<dbReference type="Pfam" id="PF15679">
    <property type="entry name" value="DUF4665"/>
    <property type="match status" value="1"/>
</dbReference>
<evidence type="ECO:0000256" key="7">
    <source>
        <dbReference type="ARBA" id="ARBA00023128"/>
    </source>
</evidence>
<dbReference type="OrthoDB" id="408788at2759"/>
<comment type="function">
    <text evidence="11">Specifically methylates the N1 position of guanosine-37 in various cytoplasmic and mitochondrial tRNAs. Methylation is not dependent on the nature of the nucleoside 5' of the target nucleoside. This is the first step in the biosynthesis of wybutosine (yW), a modified base adjacent to the anticodon of tRNAs and required for accurate decoding.</text>
</comment>
<comment type="catalytic activity">
    <reaction evidence="10 11">
        <text>guanosine(37) in tRNA + S-adenosyl-L-methionine = N(1)-methylguanosine(37) in tRNA + S-adenosyl-L-homocysteine + H(+)</text>
        <dbReference type="Rhea" id="RHEA:36899"/>
        <dbReference type="Rhea" id="RHEA-COMP:10145"/>
        <dbReference type="Rhea" id="RHEA-COMP:10147"/>
        <dbReference type="ChEBI" id="CHEBI:15378"/>
        <dbReference type="ChEBI" id="CHEBI:57856"/>
        <dbReference type="ChEBI" id="CHEBI:59789"/>
        <dbReference type="ChEBI" id="CHEBI:73542"/>
        <dbReference type="ChEBI" id="CHEBI:74269"/>
        <dbReference type="EC" id="2.1.1.228"/>
    </reaction>
</comment>
<comment type="subcellular location">
    <subcellularLocation>
        <location evidence="11">Mitochondrion matrix</location>
    </subcellularLocation>
    <subcellularLocation>
        <location evidence="11">Nucleus</location>
    </subcellularLocation>
    <subcellularLocation>
        <location evidence="11">Cytoplasm</location>
    </subcellularLocation>
    <text evidence="11">Predominantly in the mitochondria and in the nucleus.</text>
</comment>
<dbReference type="AlphaFoldDB" id="A0A8J2HRH9"/>
<evidence type="ECO:0000313" key="15">
    <source>
        <dbReference type="Proteomes" id="UP000786811"/>
    </source>
</evidence>
<feature type="binding site" evidence="11">
    <location>
        <begin position="311"/>
        <end position="312"/>
    </location>
    <ligand>
        <name>S-adenosyl-L-methionine</name>
        <dbReference type="ChEBI" id="CHEBI:59789"/>
    </ligand>
</feature>
<evidence type="ECO:0000256" key="4">
    <source>
        <dbReference type="ARBA" id="ARBA00022679"/>
    </source>
</evidence>
<feature type="binding site" evidence="11">
    <location>
        <begin position="284"/>
        <end position="285"/>
    </location>
    <ligand>
        <name>S-adenosyl-L-methionine</name>
        <dbReference type="ChEBI" id="CHEBI:59789"/>
    </ligand>
</feature>
<evidence type="ECO:0000256" key="9">
    <source>
        <dbReference type="ARBA" id="ARBA00045951"/>
    </source>
</evidence>
<evidence type="ECO:0000256" key="10">
    <source>
        <dbReference type="ARBA" id="ARBA00047783"/>
    </source>
</evidence>
<evidence type="ECO:0000256" key="2">
    <source>
        <dbReference type="ARBA" id="ARBA00022490"/>
    </source>
</evidence>
<dbReference type="Pfam" id="PF25133">
    <property type="entry name" value="TYW2_N_2"/>
    <property type="match status" value="1"/>
</dbReference>
<comment type="subunit">
    <text evidence="11">Monomer.</text>
</comment>
<evidence type="ECO:0000256" key="3">
    <source>
        <dbReference type="ARBA" id="ARBA00022603"/>
    </source>
</evidence>